<organism evidence="2 3">
    <name type="scientific">Actinoalloteichus hoggarensis</name>
    <dbReference type="NCBI Taxonomy" id="1470176"/>
    <lineage>
        <taxon>Bacteria</taxon>
        <taxon>Bacillati</taxon>
        <taxon>Actinomycetota</taxon>
        <taxon>Actinomycetes</taxon>
        <taxon>Pseudonocardiales</taxon>
        <taxon>Pseudonocardiaceae</taxon>
        <taxon>Actinoalloteichus</taxon>
    </lineage>
</organism>
<sequence>MQLTWQALDRNEGISTFRTIASGGRELPPPPPEAPTPFSLSDPDRVRRLLHETDFTDVELTGLTVPMYYGRDVDDAFEFITDHFPSALNRLDDESRARALDALRSDVADHRTDRGALYDAAHWLVHARRT</sequence>
<evidence type="ECO:0000313" key="3">
    <source>
        <dbReference type="Proteomes" id="UP000204221"/>
    </source>
</evidence>
<evidence type="ECO:0008006" key="4">
    <source>
        <dbReference type="Google" id="ProtNLM"/>
    </source>
</evidence>
<name>A0A221W3V0_9PSEU</name>
<evidence type="ECO:0000313" key="2">
    <source>
        <dbReference type="EMBL" id="ASO20488.1"/>
    </source>
</evidence>
<dbReference type="InterPro" id="IPR029063">
    <property type="entry name" value="SAM-dependent_MTases_sf"/>
</dbReference>
<dbReference type="AlphaFoldDB" id="A0A221W3V0"/>
<dbReference type="Gene3D" id="3.40.50.150">
    <property type="entry name" value="Vaccinia Virus protein VP39"/>
    <property type="match status" value="1"/>
</dbReference>
<proteinExistence type="predicted"/>
<accession>A0A221W3V0</accession>
<dbReference type="EMBL" id="CP022521">
    <property type="protein sequence ID" value="ASO20488.1"/>
    <property type="molecule type" value="Genomic_DNA"/>
</dbReference>
<feature type="region of interest" description="Disordered" evidence="1">
    <location>
        <begin position="22"/>
        <end position="42"/>
    </location>
</feature>
<reference evidence="2 3" key="1">
    <citation type="submission" date="2017-07" db="EMBL/GenBank/DDBJ databases">
        <title>Complete genome sequence of Actinoalloteichus hoggarensis DSM 45943, type strain of Actinoalloteichus hoggarensis.</title>
        <authorList>
            <person name="Ruckert C."/>
            <person name="Nouioui I."/>
            <person name="Willmese J."/>
            <person name="van Wezel G."/>
            <person name="Klenk H.-P."/>
            <person name="Kalinowski J."/>
            <person name="Zotchev S.B."/>
        </authorList>
    </citation>
    <scope>NUCLEOTIDE SEQUENCE [LARGE SCALE GENOMIC DNA]</scope>
    <source>
        <strain evidence="2 3">DSM 45943</strain>
    </source>
</reference>
<keyword evidence="3" id="KW-1185">Reference proteome</keyword>
<gene>
    <name evidence="2" type="ORF">AHOG_14230</name>
</gene>
<dbReference type="RefSeq" id="WP_245856787.1">
    <property type="nucleotide sequence ID" value="NZ_CP022521.1"/>
</dbReference>
<evidence type="ECO:0000256" key="1">
    <source>
        <dbReference type="SAM" id="MobiDB-lite"/>
    </source>
</evidence>
<dbReference type="Proteomes" id="UP000204221">
    <property type="component" value="Chromosome"/>
</dbReference>
<protein>
    <recommendedName>
        <fullName evidence="4">SAM-dependent methyltransferase</fullName>
    </recommendedName>
</protein>
<dbReference type="KEGG" id="ahg:AHOG_14230"/>